<dbReference type="InterPro" id="IPR007213">
    <property type="entry name" value="Ppm1/Ppm2/Tcmp"/>
</dbReference>
<dbReference type="EMBL" id="NMUL01000043">
    <property type="protein sequence ID" value="OXM61875.1"/>
    <property type="molecule type" value="Genomic_DNA"/>
</dbReference>
<evidence type="ECO:0000256" key="3">
    <source>
        <dbReference type="ARBA" id="ARBA00022603"/>
    </source>
</evidence>
<dbReference type="OrthoDB" id="9806164at2"/>
<gene>
    <name evidence="7" type="ORF">CF165_36620</name>
</gene>
<accession>A0A229SS02</accession>
<evidence type="ECO:0000313" key="8">
    <source>
        <dbReference type="Proteomes" id="UP000215199"/>
    </source>
</evidence>
<dbReference type="GO" id="GO:0008168">
    <property type="term" value="F:methyltransferase activity"/>
    <property type="evidence" value="ECO:0007669"/>
    <property type="project" value="UniProtKB-UniRule"/>
</dbReference>
<comment type="similarity">
    <text evidence="2 6">Belongs to the UPF0677 family.</text>
</comment>
<keyword evidence="5 6" id="KW-0949">S-adenosyl-L-methionine</keyword>
<dbReference type="RefSeq" id="WP_093952170.1">
    <property type="nucleotide sequence ID" value="NZ_NMUL01000043.1"/>
</dbReference>
<protein>
    <recommendedName>
        <fullName evidence="6">S-adenosyl-L-methionine-dependent methyltransferase</fullName>
        <ecNumber evidence="6">2.1.1.-</ecNumber>
    </recommendedName>
</protein>
<proteinExistence type="inferred from homology"/>
<dbReference type="InterPro" id="IPR029063">
    <property type="entry name" value="SAM-dependent_MTases_sf"/>
</dbReference>
<evidence type="ECO:0000256" key="6">
    <source>
        <dbReference type="RuleBase" id="RU362030"/>
    </source>
</evidence>
<dbReference type="EC" id="2.1.1.-" evidence="6"/>
<comment type="caution">
    <text evidence="7">The sequence shown here is derived from an EMBL/GenBank/DDBJ whole genome shotgun (WGS) entry which is preliminary data.</text>
</comment>
<dbReference type="PANTHER" id="PTHR43619">
    <property type="entry name" value="S-ADENOSYL-L-METHIONINE-DEPENDENT METHYLTRANSFERASE YKTD-RELATED"/>
    <property type="match status" value="1"/>
</dbReference>
<evidence type="ECO:0000256" key="4">
    <source>
        <dbReference type="ARBA" id="ARBA00022679"/>
    </source>
</evidence>
<keyword evidence="3 6" id="KW-0489">Methyltransferase</keyword>
<keyword evidence="4 7" id="KW-0808">Transferase</keyword>
<comment type="function">
    <text evidence="1 6">Exhibits S-adenosyl-L-methionine-dependent methyltransferase activity.</text>
</comment>
<dbReference type="Proteomes" id="UP000215199">
    <property type="component" value="Unassembled WGS sequence"/>
</dbReference>
<evidence type="ECO:0000256" key="2">
    <source>
        <dbReference type="ARBA" id="ARBA00008138"/>
    </source>
</evidence>
<evidence type="ECO:0000313" key="7">
    <source>
        <dbReference type="EMBL" id="OXM61875.1"/>
    </source>
</evidence>
<sequence>MRFASRTAEHVALFRALETRRRDRLFADDHAIRFLSARYRWLVRAAAVPPVGQGIARLIDRRYPGGPRTSAVARTRLIDDLLAEARPEQVLLLGAGYDSRAHRVPGMPPTYEVDHPATQRVKRQRIADRPHVHYVPVDLNTESLAVALDGLPARRTAVIWEGVTNYLTAQAVDATFRDLTMIVASGSTIIFTYVDRAALGDDTAWHRVVEKAGEPWTFGLHPADVPGYLAERGLDLKGDLSAKEAAARYHRDEPAADFYRIAWAVVR</sequence>
<dbReference type="Gene3D" id="3.40.50.150">
    <property type="entry name" value="Vaccinia Virus protein VP39"/>
    <property type="match status" value="1"/>
</dbReference>
<organism evidence="7 8">
    <name type="scientific">Amycolatopsis vastitatis</name>
    <dbReference type="NCBI Taxonomy" id="1905142"/>
    <lineage>
        <taxon>Bacteria</taxon>
        <taxon>Bacillati</taxon>
        <taxon>Actinomycetota</taxon>
        <taxon>Actinomycetes</taxon>
        <taxon>Pseudonocardiales</taxon>
        <taxon>Pseudonocardiaceae</taxon>
        <taxon>Amycolatopsis</taxon>
    </lineage>
</organism>
<evidence type="ECO:0000256" key="1">
    <source>
        <dbReference type="ARBA" id="ARBA00003907"/>
    </source>
</evidence>
<dbReference type="NCBIfam" id="TIGR00027">
    <property type="entry name" value="mthyl_TIGR00027"/>
    <property type="match status" value="1"/>
</dbReference>
<name>A0A229SS02_9PSEU</name>
<dbReference type="InterPro" id="IPR011610">
    <property type="entry name" value="SAM_mthyl_Trfase_ML2640-like"/>
</dbReference>
<keyword evidence="8" id="KW-1185">Reference proteome</keyword>
<evidence type="ECO:0000256" key="5">
    <source>
        <dbReference type="ARBA" id="ARBA00022691"/>
    </source>
</evidence>
<dbReference type="GO" id="GO:0032259">
    <property type="term" value="P:methylation"/>
    <property type="evidence" value="ECO:0007669"/>
    <property type="project" value="UniProtKB-KW"/>
</dbReference>
<dbReference type="PANTHER" id="PTHR43619:SF2">
    <property type="entry name" value="S-ADENOSYL-L-METHIONINE-DEPENDENT METHYLTRANSFERASES SUPERFAMILY PROTEIN"/>
    <property type="match status" value="1"/>
</dbReference>
<dbReference type="SUPFAM" id="SSF53335">
    <property type="entry name" value="S-adenosyl-L-methionine-dependent methyltransferases"/>
    <property type="match status" value="1"/>
</dbReference>
<dbReference type="Pfam" id="PF04072">
    <property type="entry name" value="LCM"/>
    <property type="match status" value="1"/>
</dbReference>
<reference evidence="8" key="1">
    <citation type="submission" date="2017-07" db="EMBL/GenBank/DDBJ databases">
        <title>Comparative genome mining reveals phylogenetic distribution patterns of secondary metabolites in Amycolatopsis.</title>
        <authorList>
            <person name="Adamek M."/>
            <person name="Alanjary M."/>
            <person name="Sales-Ortells H."/>
            <person name="Goodfellow M."/>
            <person name="Bull A.T."/>
            <person name="Kalinowski J."/>
            <person name="Ziemert N."/>
        </authorList>
    </citation>
    <scope>NUCLEOTIDE SEQUENCE [LARGE SCALE GENOMIC DNA]</scope>
    <source>
        <strain evidence="8">H5</strain>
    </source>
</reference>
<dbReference type="AlphaFoldDB" id="A0A229SS02"/>